<proteinExistence type="inferred from homology"/>
<evidence type="ECO:0000259" key="2">
    <source>
        <dbReference type="Pfam" id="PF04984"/>
    </source>
</evidence>
<accession>A0ABD4DVQ3</accession>
<comment type="similarity">
    <text evidence="1">Belongs to the myoviridae tail sheath protein family.</text>
</comment>
<feature type="domain" description="Tail sheath protein C-terminal" evidence="3">
    <location>
        <begin position="368"/>
        <end position="465"/>
    </location>
</feature>
<name>A0ABD4DVQ3_9BURK</name>
<evidence type="ECO:0000313" key="5">
    <source>
        <dbReference type="Proteomes" id="UP000057910"/>
    </source>
</evidence>
<dbReference type="Pfam" id="PF17482">
    <property type="entry name" value="Phage_sheath_1C"/>
    <property type="match status" value="1"/>
</dbReference>
<sequence length="476" mass="50943">MAANYLHGVETIEKETGSRPVKVVKSAVIGLIGTAPIGPVNTPVQSLSDRDGAQFGPQLTGFTIPQALDAVYDYGTGTVIVINVLDPAVHKSNASSEPITFDPATGRAKLARPAAANLVLKNDSGSATYAEGTDYGVDLVSGVITRMKTGTIPAGAAAKATYDYADPTKVTAADIIGAVNAAGIRTGMKALKDTYNLYGYLAKILIAPAYCTQNSVAVELEAMAGQIGAIAYIDAPIGTTFAQVLAGRGPVGTINFNTSSDRVRLCYPHVKVYDAETNAERLEPLSSRAAGLRARVDLDKGYWWSSSNQQLVGVTGVERPLSAMIDDPQSEVNLLNEQGITTVFNSYGSGLRLWGNRTAAWPTVTHMRNFENVRRTGDVINESLRYFSQQFIDVPIDQAVIDSLVESVNGFGRKLIGDGALLGFKAWFNPARNPKEELSAGHLLISYKYTVPPPLERLTYETEITSEYLLTLKGGN</sequence>
<evidence type="ECO:0000256" key="1">
    <source>
        <dbReference type="ARBA" id="ARBA00008005"/>
    </source>
</evidence>
<dbReference type="AlphaFoldDB" id="A0ABD4DVQ3"/>
<dbReference type="InterPro" id="IPR035089">
    <property type="entry name" value="Phage_sheath_subtilisin"/>
</dbReference>
<dbReference type="Pfam" id="PF04984">
    <property type="entry name" value="Phage_sheath_1"/>
    <property type="match status" value="1"/>
</dbReference>
<dbReference type="PANTHER" id="PTHR35861">
    <property type="match status" value="1"/>
</dbReference>
<dbReference type="PANTHER" id="PTHR35861:SF1">
    <property type="entry name" value="PHAGE TAIL SHEATH PROTEIN"/>
    <property type="match status" value="1"/>
</dbReference>
<evidence type="ECO:0000313" key="4">
    <source>
        <dbReference type="EMBL" id="KVN76036.1"/>
    </source>
</evidence>
<protein>
    <submittedName>
        <fullName evidence="4">Phage tail protein</fullName>
    </submittedName>
</protein>
<reference evidence="4 5" key="1">
    <citation type="submission" date="2015-11" db="EMBL/GenBank/DDBJ databases">
        <title>Expanding the genomic diversity of Burkholderia species for the development of highly accurate diagnostics.</title>
        <authorList>
            <person name="Sahl J."/>
            <person name="Keim P."/>
            <person name="Wagner D."/>
        </authorList>
    </citation>
    <scope>NUCLEOTIDE SEQUENCE [LARGE SCALE GENOMIC DNA]</scope>
    <source>
        <strain evidence="4 5">MSMB1585WGS</strain>
    </source>
</reference>
<dbReference type="RefSeq" id="WP_060041696.1">
    <property type="nucleotide sequence ID" value="NZ_LPAD01000104.1"/>
</dbReference>
<dbReference type="InterPro" id="IPR020287">
    <property type="entry name" value="Tail_sheath_C"/>
</dbReference>
<gene>
    <name evidence="4" type="ORF">WJ68_27090</name>
</gene>
<feature type="domain" description="Tail sheath protein subtilisin-like" evidence="2">
    <location>
        <begin position="185"/>
        <end position="359"/>
    </location>
</feature>
<dbReference type="EMBL" id="LPAD01000104">
    <property type="protein sequence ID" value="KVN76036.1"/>
    <property type="molecule type" value="Genomic_DNA"/>
</dbReference>
<dbReference type="Proteomes" id="UP000057910">
    <property type="component" value="Unassembled WGS sequence"/>
</dbReference>
<dbReference type="InterPro" id="IPR052042">
    <property type="entry name" value="Tail_sheath_structural"/>
</dbReference>
<dbReference type="Gene3D" id="3.40.50.11780">
    <property type="match status" value="1"/>
</dbReference>
<comment type="caution">
    <text evidence="4">The sequence shown here is derived from an EMBL/GenBank/DDBJ whole genome shotgun (WGS) entry which is preliminary data.</text>
</comment>
<evidence type="ECO:0000259" key="3">
    <source>
        <dbReference type="Pfam" id="PF17482"/>
    </source>
</evidence>
<organism evidence="4 5">
    <name type="scientific">Burkholderia ubonensis</name>
    <dbReference type="NCBI Taxonomy" id="101571"/>
    <lineage>
        <taxon>Bacteria</taxon>
        <taxon>Pseudomonadati</taxon>
        <taxon>Pseudomonadota</taxon>
        <taxon>Betaproteobacteria</taxon>
        <taxon>Burkholderiales</taxon>
        <taxon>Burkholderiaceae</taxon>
        <taxon>Burkholderia</taxon>
        <taxon>Burkholderia cepacia complex</taxon>
    </lineage>
</organism>